<keyword evidence="1" id="KW-0472">Membrane</keyword>
<gene>
    <name evidence="2" type="ORF">Ga0609869_003529</name>
</gene>
<evidence type="ECO:0000313" key="3">
    <source>
        <dbReference type="Proteomes" id="UP001560019"/>
    </source>
</evidence>
<keyword evidence="1" id="KW-1133">Transmembrane helix</keyword>
<reference evidence="2 3" key="1">
    <citation type="submission" date="2024-06" db="EMBL/GenBank/DDBJ databases">
        <title>Genome of Rhodovulum iodosum, a marine photoferrotroph.</title>
        <authorList>
            <person name="Bianchini G."/>
            <person name="Nikeleit V."/>
            <person name="Kappler A."/>
            <person name="Bryce C."/>
            <person name="Sanchez-Baracaldo P."/>
        </authorList>
    </citation>
    <scope>NUCLEOTIDE SEQUENCE [LARGE SCALE GENOMIC DNA]</scope>
    <source>
        <strain evidence="2 3">UT/N1</strain>
    </source>
</reference>
<dbReference type="RefSeq" id="WP_125403345.1">
    <property type="nucleotide sequence ID" value="NZ_JBEHHI010000004.1"/>
</dbReference>
<keyword evidence="3" id="KW-1185">Reference proteome</keyword>
<comment type="caution">
    <text evidence="2">The sequence shown here is derived from an EMBL/GenBank/DDBJ whole genome shotgun (WGS) entry which is preliminary data.</text>
</comment>
<sequence length="72" mass="7254">MPIAILLISICTGFAATGAAAIFSESSILMLALIYWLGGTAGMTAMVAYLALRPDCSGTAGTPRGDAMAEPS</sequence>
<proteinExistence type="predicted"/>
<keyword evidence="1" id="KW-0812">Transmembrane</keyword>
<dbReference type="Proteomes" id="UP001560019">
    <property type="component" value="Unassembled WGS sequence"/>
</dbReference>
<evidence type="ECO:0000256" key="1">
    <source>
        <dbReference type="SAM" id="Phobius"/>
    </source>
</evidence>
<accession>A0ABV3XXS1</accession>
<evidence type="ECO:0000313" key="2">
    <source>
        <dbReference type="EMBL" id="MEX5730176.1"/>
    </source>
</evidence>
<name>A0ABV3XXS1_9RHOB</name>
<dbReference type="EMBL" id="JBEHHI010000004">
    <property type="protein sequence ID" value="MEX5730176.1"/>
    <property type="molecule type" value="Genomic_DNA"/>
</dbReference>
<organism evidence="2 3">
    <name type="scientific">Rhodovulum iodosum</name>
    <dbReference type="NCBI Taxonomy" id="68291"/>
    <lineage>
        <taxon>Bacteria</taxon>
        <taxon>Pseudomonadati</taxon>
        <taxon>Pseudomonadota</taxon>
        <taxon>Alphaproteobacteria</taxon>
        <taxon>Rhodobacterales</taxon>
        <taxon>Paracoccaceae</taxon>
        <taxon>Rhodovulum</taxon>
    </lineage>
</organism>
<protein>
    <submittedName>
        <fullName evidence="2">Uncharacterized protein</fullName>
    </submittedName>
</protein>
<feature type="transmembrane region" description="Helical" evidence="1">
    <location>
        <begin position="30"/>
        <end position="52"/>
    </location>
</feature>